<evidence type="ECO:0000256" key="1">
    <source>
        <dbReference type="SAM" id="MobiDB-lite"/>
    </source>
</evidence>
<dbReference type="AlphaFoldDB" id="A0A091DML0"/>
<evidence type="ECO:0000313" key="3">
    <source>
        <dbReference type="Proteomes" id="UP000028990"/>
    </source>
</evidence>
<accession>A0A091DML0</accession>
<dbReference type="Proteomes" id="UP000028990">
    <property type="component" value="Unassembled WGS sequence"/>
</dbReference>
<reference evidence="2 3" key="1">
    <citation type="submission" date="2013-11" db="EMBL/GenBank/DDBJ databases">
        <title>The Damaraland mole rat (Fukomys damarensis) genome and evolution of African mole rats.</title>
        <authorList>
            <person name="Gladyshev V.N."/>
            <person name="Fang X."/>
        </authorList>
    </citation>
    <scope>NUCLEOTIDE SEQUENCE [LARGE SCALE GENOMIC DNA]</scope>
    <source>
        <tissue evidence="2">Liver</tissue>
    </source>
</reference>
<feature type="compositionally biased region" description="Pro residues" evidence="1">
    <location>
        <begin position="23"/>
        <end position="33"/>
    </location>
</feature>
<sequence length="82" mass="9285">MASPLGASLTSDLEQLHLHLLPPQLPQAPAEPPPTHRRPLELEEEEDPRDRFIQKHVLLHSVTRNELMSFLPAVSRFPHDGV</sequence>
<dbReference type="EMBL" id="KN122248">
    <property type="protein sequence ID" value="KFO31683.1"/>
    <property type="molecule type" value="Genomic_DNA"/>
</dbReference>
<feature type="region of interest" description="Disordered" evidence="1">
    <location>
        <begin position="16"/>
        <end position="48"/>
    </location>
</feature>
<evidence type="ECO:0000313" key="2">
    <source>
        <dbReference type="EMBL" id="KFO31683.1"/>
    </source>
</evidence>
<proteinExistence type="predicted"/>
<gene>
    <name evidence="2" type="ORF">H920_06882</name>
</gene>
<organism evidence="2 3">
    <name type="scientific">Fukomys damarensis</name>
    <name type="common">Damaraland mole rat</name>
    <name type="synonym">Cryptomys damarensis</name>
    <dbReference type="NCBI Taxonomy" id="885580"/>
    <lineage>
        <taxon>Eukaryota</taxon>
        <taxon>Metazoa</taxon>
        <taxon>Chordata</taxon>
        <taxon>Craniata</taxon>
        <taxon>Vertebrata</taxon>
        <taxon>Euteleostomi</taxon>
        <taxon>Mammalia</taxon>
        <taxon>Eutheria</taxon>
        <taxon>Euarchontoglires</taxon>
        <taxon>Glires</taxon>
        <taxon>Rodentia</taxon>
        <taxon>Hystricomorpha</taxon>
        <taxon>Bathyergidae</taxon>
        <taxon>Fukomys</taxon>
    </lineage>
</organism>
<name>A0A091DML0_FUKDA</name>
<protein>
    <submittedName>
        <fullName evidence="2">Uncharacterized protein</fullName>
    </submittedName>
</protein>
<keyword evidence="3" id="KW-1185">Reference proteome</keyword>